<accession>A0A370CG78</accession>
<organism evidence="10 11">
    <name type="scientific">Candidatus Aquirickettsiella gammari</name>
    <dbReference type="NCBI Taxonomy" id="2016198"/>
    <lineage>
        <taxon>Bacteria</taxon>
        <taxon>Pseudomonadati</taxon>
        <taxon>Pseudomonadota</taxon>
        <taxon>Gammaproteobacteria</taxon>
        <taxon>Legionellales</taxon>
        <taxon>Coxiellaceae</taxon>
        <taxon>Candidatus Aquirickettsiella</taxon>
    </lineage>
</organism>
<protein>
    <submittedName>
        <fullName evidence="10">Murein L,D-transpeptidase</fullName>
    </submittedName>
</protein>
<dbReference type="InterPro" id="IPR036366">
    <property type="entry name" value="PGBDSf"/>
</dbReference>
<evidence type="ECO:0000313" key="11">
    <source>
        <dbReference type="Proteomes" id="UP000226429"/>
    </source>
</evidence>
<dbReference type="SUPFAM" id="SSF141523">
    <property type="entry name" value="L,D-transpeptidase catalytic domain-like"/>
    <property type="match status" value="1"/>
</dbReference>
<dbReference type="GO" id="GO:0008360">
    <property type="term" value="P:regulation of cell shape"/>
    <property type="evidence" value="ECO:0007669"/>
    <property type="project" value="UniProtKB-UniRule"/>
</dbReference>
<dbReference type="SUPFAM" id="SSF47090">
    <property type="entry name" value="PGBD-like"/>
    <property type="match status" value="1"/>
</dbReference>
<name>A0A370CG78_9COXI</name>
<evidence type="ECO:0000259" key="9">
    <source>
        <dbReference type="PROSITE" id="PS52029"/>
    </source>
</evidence>
<keyword evidence="6 7" id="KW-0961">Cell wall biogenesis/degradation</keyword>
<evidence type="ECO:0000256" key="6">
    <source>
        <dbReference type="ARBA" id="ARBA00023316"/>
    </source>
</evidence>
<feature type="domain" description="L,D-TPase catalytic" evidence="9">
    <location>
        <begin position="183"/>
        <end position="364"/>
    </location>
</feature>
<evidence type="ECO:0000256" key="4">
    <source>
        <dbReference type="ARBA" id="ARBA00022960"/>
    </source>
</evidence>
<evidence type="ECO:0000256" key="5">
    <source>
        <dbReference type="ARBA" id="ARBA00022984"/>
    </source>
</evidence>
<dbReference type="Pfam" id="PF01471">
    <property type="entry name" value="PG_binding_1"/>
    <property type="match status" value="1"/>
</dbReference>
<evidence type="ECO:0000313" key="10">
    <source>
        <dbReference type="EMBL" id="RDH40062.1"/>
    </source>
</evidence>
<dbReference type="GO" id="GO:0004180">
    <property type="term" value="F:carboxypeptidase activity"/>
    <property type="evidence" value="ECO:0007669"/>
    <property type="project" value="UniProtKB-ARBA"/>
</dbReference>
<dbReference type="PANTHER" id="PTHR41533:SF2">
    <property type="entry name" value="BLR7131 PROTEIN"/>
    <property type="match status" value="1"/>
</dbReference>
<dbReference type="PANTHER" id="PTHR41533">
    <property type="entry name" value="L,D-TRANSPEPTIDASE HI_1667-RELATED"/>
    <property type="match status" value="1"/>
</dbReference>
<dbReference type="Proteomes" id="UP000226429">
    <property type="component" value="Unassembled WGS sequence"/>
</dbReference>
<evidence type="ECO:0000256" key="7">
    <source>
        <dbReference type="PROSITE-ProRule" id="PRU01373"/>
    </source>
</evidence>
<dbReference type="AlphaFoldDB" id="A0A370CG78"/>
<dbReference type="Gene3D" id="1.10.101.10">
    <property type="entry name" value="PGBD-like superfamily/PGBD"/>
    <property type="match status" value="1"/>
</dbReference>
<evidence type="ECO:0000256" key="2">
    <source>
        <dbReference type="ARBA" id="ARBA00005992"/>
    </source>
</evidence>
<keyword evidence="5 7" id="KW-0573">Peptidoglycan synthesis</keyword>
<comment type="pathway">
    <text evidence="1 7">Cell wall biogenesis; peptidoglycan biosynthesis.</text>
</comment>
<dbReference type="PROSITE" id="PS52029">
    <property type="entry name" value="LD_TPASE"/>
    <property type="match status" value="1"/>
</dbReference>
<dbReference type="InterPro" id="IPR002477">
    <property type="entry name" value="Peptidoglycan-bd-like"/>
</dbReference>
<dbReference type="GO" id="GO:0009252">
    <property type="term" value="P:peptidoglycan biosynthetic process"/>
    <property type="evidence" value="ECO:0007669"/>
    <property type="project" value="UniProtKB-UniPathway"/>
</dbReference>
<dbReference type="CDD" id="cd16913">
    <property type="entry name" value="YkuD_like"/>
    <property type="match status" value="1"/>
</dbReference>
<dbReference type="Gene3D" id="2.40.440.10">
    <property type="entry name" value="L,D-transpeptidase catalytic domain-like"/>
    <property type="match status" value="1"/>
</dbReference>
<reference evidence="10 11" key="2">
    <citation type="journal article" date="2018" name="J. Invertebr. Pathol.">
        <title>'Candidatus Aquirickettsiella gammari' (Gammaproteobacteria: Legionellales: Coxiellaceae): A bacterial pathogen of the freshwater crustacean Gammarus fossarum (Malacostraca: Amphipoda).</title>
        <authorList>
            <person name="Bojko J."/>
            <person name="Dunn A.M."/>
            <person name="Stebbing P.D."/>
            <person name="van Aerle R."/>
            <person name="Bacela-Spychalska K."/>
            <person name="Bean T.P."/>
            <person name="Urrutia A."/>
            <person name="Stentiford G.D."/>
        </authorList>
    </citation>
    <scope>NUCLEOTIDE SEQUENCE [LARGE SCALE GENOMIC DNA]</scope>
    <source>
        <strain evidence="10">RA15029</strain>
    </source>
</reference>
<dbReference type="GO" id="GO:0016740">
    <property type="term" value="F:transferase activity"/>
    <property type="evidence" value="ECO:0007669"/>
    <property type="project" value="UniProtKB-KW"/>
</dbReference>
<dbReference type="UniPathway" id="UPA00219"/>
<feature type="active site" description="Nucleophile" evidence="7">
    <location>
        <position position="334"/>
    </location>
</feature>
<keyword evidence="4 7" id="KW-0133">Cell shape</keyword>
<keyword evidence="11" id="KW-1185">Reference proteome</keyword>
<proteinExistence type="inferred from homology"/>
<keyword evidence="3" id="KW-0808">Transferase</keyword>
<dbReference type="InterPro" id="IPR038063">
    <property type="entry name" value="Transpep_catalytic_dom"/>
</dbReference>
<feature type="signal peptide" evidence="8">
    <location>
        <begin position="1"/>
        <end position="38"/>
    </location>
</feature>
<dbReference type="Pfam" id="PF03734">
    <property type="entry name" value="YkuD"/>
    <property type="match status" value="1"/>
</dbReference>
<dbReference type="InterPro" id="IPR036365">
    <property type="entry name" value="PGBD-like_sf"/>
</dbReference>
<feature type="active site" description="Proton donor/acceptor" evidence="7">
    <location>
        <position position="315"/>
    </location>
</feature>
<sequence>MKKRNKKYFMPVHRLNYLLALGALSFALLMSESPSSQAENTTAEVNAAAVAESPAMRNLAYQRLEKVLPIYQKALQHPWPLLQTNEVLAFGRYDPAVAVLRQRLCATQDLSETACVASPNFNYFDQQVEAAVALFQERHGLTADGVVGATTRHALNVSPQQRCHQIEVNLKRWLRLIHLANPAYIWINVPDHRLRLVKDHHAILTARVIVGKTSRQTPEINSKVTRIILNPFWTVPPGIARRDVIPKAMQDSDYLSRYHIRIFNRANQELDSDEVDWLAVKKNPSQIILRQDPGPHNALGQIKFEFANPHLIYLHDTPARALFEAEKRLFSSGCVRLEDPFDFLAALEELDPSLQQAAPRIEAALESGRTTVISLKQAIPIHLTYITAWVDKAGIVHFWDDVYARDPVLPVNQQKLANDLPQAI</sequence>
<dbReference type="InterPro" id="IPR005490">
    <property type="entry name" value="LD_TPept_cat_dom"/>
</dbReference>
<keyword evidence="8" id="KW-0732">Signal</keyword>
<reference evidence="10 11" key="1">
    <citation type="journal article" date="2017" name="Int. J. Syst. Evol. Microbiol.">
        <title>Aquarickettsiella crustaci n. gen. n. sp. (Gammaproteobacteria: Legionellales: Coxiellaceae); a bacterial pathogen of the freshwater crustacean: Gammarus fossarum (Malacostraca: Amphipoda).</title>
        <authorList>
            <person name="Bojko J."/>
            <person name="Dunn A.M."/>
            <person name="Stebbing P.D."/>
            <person name="Van Aerle R."/>
            <person name="Bacela-Spychalska K."/>
            <person name="Bean T.P."/>
            <person name="Stentiford G.D."/>
        </authorList>
    </citation>
    <scope>NUCLEOTIDE SEQUENCE [LARGE SCALE GENOMIC DNA]</scope>
    <source>
        <strain evidence="10">RA15029</strain>
    </source>
</reference>
<dbReference type="EMBL" id="NMOS02000017">
    <property type="protein sequence ID" value="RDH40062.1"/>
    <property type="molecule type" value="Genomic_DNA"/>
</dbReference>
<evidence type="ECO:0000256" key="3">
    <source>
        <dbReference type="ARBA" id="ARBA00022679"/>
    </source>
</evidence>
<feature type="chain" id="PRO_5016629430" evidence="8">
    <location>
        <begin position="39"/>
        <end position="424"/>
    </location>
</feature>
<gene>
    <name evidence="10" type="ORF">CFE62_005625</name>
</gene>
<dbReference type="GO" id="GO:0071555">
    <property type="term" value="P:cell wall organization"/>
    <property type="evidence" value="ECO:0007669"/>
    <property type="project" value="UniProtKB-UniRule"/>
</dbReference>
<comment type="caution">
    <text evidence="10">The sequence shown here is derived from an EMBL/GenBank/DDBJ whole genome shotgun (WGS) entry which is preliminary data.</text>
</comment>
<dbReference type="InterPro" id="IPR052905">
    <property type="entry name" value="LD-transpeptidase_YkuD-like"/>
</dbReference>
<evidence type="ECO:0000256" key="8">
    <source>
        <dbReference type="SAM" id="SignalP"/>
    </source>
</evidence>
<comment type="similarity">
    <text evidence="2">Belongs to the YkuD family.</text>
</comment>
<evidence type="ECO:0000256" key="1">
    <source>
        <dbReference type="ARBA" id="ARBA00004752"/>
    </source>
</evidence>